<evidence type="ECO:0000313" key="8">
    <source>
        <dbReference type="Proteomes" id="UP000186132"/>
    </source>
</evidence>
<dbReference type="Proteomes" id="UP000186132">
    <property type="component" value="Unassembled WGS sequence"/>
</dbReference>
<evidence type="ECO:0000259" key="6">
    <source>
        <dbReference type="Pfam" id="PF14759"/>
    </source>
</evidence>
<organism evidence="7 8">
    <name type="scientific">Jatrophihabitans endophyticus</name>
    <dbReference type="NCBI Taxonomy" id="1206085"/>
    <lineage>
        <taxon>Bacteria</taxon>
        <taxon>Bacillati</taxon>
        <taxon>Actinomycetota</taxon>
        <taxon>Actinomycetes</taxon>
        <taxon>Jatrophihabitantales</taxon>
        <taxon>Jatrophihabitantaceae</taxon>
        <taxon>Jatrophihabitans</taxon>
    </lineage>
</organism>
<dbReference type="InterPro" id="IPR050446">
    <property type="entry name" value="FAD-oxidoreductase/Apoptosis"/>
</dbReference>
<dbReference type="GO" id="GO:0016651">
    <property type="term" value="F:oxidoreductase activity, acting on NAD(P)H"/>
    <property type="evidence" value="ECO:0007669"/>
    <property type="project" value="TreeGrafter"/>
</dbReference>
<accession>A0A1M5PWI2</accession>
<dbReference type="PRINTS" id="PR00368">
    <property type="entry name" value="FADPNR"/>
</dbReference>
<keyword evidence="2" id="KW-0285">Flavoprotein</keyword>
<dbReference type="GO" id="GO:0005737">
    <property type="term" value="C:cytoplasm"/>
    <property type="evidence" value="ECO:0007669"/>
    <property type="project" value="TreeGrafter"/>
</dbReference>
<dbReference type="InterPro" id="IPR016156">
    <property type="entry name" value="FAD/NAD-linked_Rdtase_dimer_sf"/>
</dbReference>
<dbReference type="PANTHER" id="PTHR43557:SF2">
    <property type="entry name" value="RIESKE DOMAIN-CONTAINING PROTEIN-RELATED"/>
    <property type="match status" value="1"/>
</dbReference>
<evidence type="ECO:0000259" key="5">
    <source>
        <dbReference type="Pfam" id="PF07992"/>
    </source>
</evidence>
<dbReference type="InterPro" id="IPR028202">
    <property type="entry name" value="Reductase_C"/>
</dbReference>
<keyword evidence="4" id="KW-0560">Oxidoreductase</keyword>
<keyword evidence="3" id="KW-0274">FAD</keyword>
<gene>
    <name evidence="7" type="ORF">SAMN05443575_3218</name>
</gene>
<dbReference type="SUPFAM" id="SSF51905">
    <property type="entry name" value="FAD/NAD(P)-binding domain"/>
    <property type="match status" value="2"/>
</dbReference>
<dbReference type="GO" id="GO:0051213">
    <property type="term" value="F:dioxygenase activity"/>
    <property type="evidence" value="ECO:0007669"/>
    <property type="project" value="UniProtKB-KW"/>
</dbReference>
<protein>
    <submittedName>
        <fullName evidence="7">Phenylpropionate dioxygenase ferredoxin reductase subunit</fullName>
    </submittedName>
</protein>
<comment type="cofactor">
    <cofactor evidence="1">
        <name>FAD</name>
        <dbReference type="ChEBI" id="CHEBI:57692"/>
    </cofactor>
</comment>
<dbReference type="InterPro" id="IPR036188">
    <property type="entry name" value="FAD/NAD-bd_sf"/>
</dbReference>
<dbReference type="Pfam" id="PF07992">
    <property type="entry name" value="Pyr_redox_2"/>
    <property type="match status" value="1"/>
</dbReference>
<dbReference type="PRINTS" id="PR00411">
    <property type="entry name" value="PNDRDTASEI"/>
</dbReference>
<keyword evidence="7" id="KW-0223">Dioxygenase</keyword>
<name>A0A1M5PWI2_9ACTN</name>
<evidence type="ECO:0000256" key="3">
    <source>
        <dbReference type="ARBA" id="ARBA00022827"/>
    </source>
</evidence>
<evidence type="ECO:0000256" key="1">
    <source>
        <dbReference type="ARBA" id="ARBA00001974"/>
    </source>
</evidence>
<feature type="domain" description="Reductase C-terminal" evidence="6">
    <location>
        <begin position="300"/>
        <end position="370"/>
    </location>
</feature>
<sequence>MVVVGAGIGGVRTVQRLRAWGHDGRIVVIGAEPHRPYKRPPLSKDVLAGGELAELPELLGAEAEDALDVDWWRGVRARALDTRRRVVVTDAGDVAYRDVVVATGVVARRVPGLPGLVLRTWDDAQLLGRQLAPDRVVAVVGAGVLGCEIAATAARVGCEVHLVDVAPGPMTRVVGPLVAAEISALHAEHGIRLHLATSVAVGGFGRLELSDGTGLDADVVVHAVGVEPDVAWLAGSGLDLAGGVVTDGRGRASVAGVHAVGDVAVWDGRRHEHWTAALEQADVVAADLVGRELPAPPVPYWWSDQHGVTLQGLGDTAAPDVWFGRWGPQRRRVALYARDGVLVGAVGFAAPAAVMPLRVPIQQGVPVAEVAPRLAATPATTLATDPAGSTPAG</sequence>
<evidence type="ECO:0000256" key="4">
    <source>
        <dbReference type="ARBA" id="ARBA00023002"/>
    </source>
</evidence>
<proteinExistence type="predicted"/>
<dbReference type="STRING" id="1206085.SAMN05443575_3218"/>
<evidence type="ECO:0000313" key="7">
    <source>
        <dbReference type="EMBL" id="SHH06188.1"/>
    </source>
</evidence>
<dbReference type="InterPro" id="IPR023753">
    <property type="entry name" value="FAD/NAD-binding_dom"/>
</dbReference>
<dbReference type="SUPFAM" id="SSF55424">
    <property type="entry name" value="FAD/NAD-linked reductases, dimerisation (C-terminal) domain"/>
    <property type="match status" value="1"/>
</dbReference>
<keyword evidence="8" id="KW-1185">Reference proteome</keyword>
<dbReference type="Gene3D" id="3.50.50.60">
    <property type="entry name" value="FAD/NAD(P)-binding domain"/>
    <property type="match status" value="2"/>
</dbReference>
<dbReference type="PANTHER" id="PTHR43557">
    <property type="entry name" value="APOPTOSIS-INDUCING FACTOR 1"/>
    <property type="match status" value="1"/>
</dbReference>
<dbReference type="Pfam" id="PF14759">
    <property type="entry name" value="Reductase_C"/>
    <property type="match status" value="1"/>
</dbReference>
<dbReference type="AlphaFoldDB" id="A0A1M5PWI2"/>
<evidence type="ECO:0000256" key="2">
    <source>
        <dbReference type="ARBA" id="ARBA00022630"/>
    </source>
</evidence>
<dbReference type="Gene3D" id="3.30.390.30">
    <property type="match status" value="1"/>
</dbReference>
<dbReference type="EMBL" id="FQVU01000004">
    <property type="protein sequence ID" value="SHH06188.1"/>
    <property type="molecule type" value="Genomic_DNA"/>
</dbReference>
<reference evidence="7 8" key="1">
    <citation type="submission" date="2016-11" db="EMBL/GenBank/DDBJ databases">
        <authorList>
            <person name="Jaros S."/>
            <person name="Januszkiewicz K."/>
            <person name="Wedrychowicz H."/>
        </authorList>
    </citation>
    <scope>NUCLEOTIDE SEQUENCE [LARGE SCALE GENOMIC DNA]</scope>
    <source>
        <strain evidence="7 8">DSM 45627</strain>
    </source>
</reference>
<feature type="domain" description="FAD/NAD(P)-binding" evidence="5">
    <location>
        <begin position="2"/>
        <end position="281"/>
    </location>
</feature>